<dbReference type="KEGG" id="cohn:KCTCHS21_40630"/>
<gene>
    <name evidence="2" type="ORF">KCTCHS21_40630</name>
</gene>
<protein>
    <submittedName>
        <fullName evidence="2">Uncharacterized protein</fullName>
    </submittedName>
</protein>
<dbReference type="AlphaFoldDB" id="A0A3T1D9B6"/>
<organism evidence="2 3">
    <name type="scientific">Cohnella abietis</name>
    <dbReference type="NCBI Taxonomy" id="2507935"/>
    <lineage>
        <taxon>Bacteria</taxon>
        <taxon>Bacillati</taxon>
        <taxon>Bacillota</taxon>
        <taxon>Bacilli</taxon>
        <taxon>Bacillales</taxon>
        <taxon>Paenibacillaceae</taxon>
        <taxon>Cohnella</taxon>
    </lineage>
</organism>
<evidence type="ECO:0000256" key="1">
    <source>
        <dbReference type="SAM" id="MobiDB-lite"/>
    </source>
</evidence>
<evidence type="ECO:0000313" key="2">
    <source>
        <dbReference type="EMBL" id="BBI34664.1"/>
    </source>
</evidence>
<reference evidence="2 3" key="1">
    <citation type="submission" date="2019-01" db="EMBL/GenBank/DDBJ databases">
        <title>Complete genome sequence of Cohnella hallensis HS21 isolated from Korean fir (Abies koreana) rhizospheric soil.</title>
        <authorList>
            <person name="Jiang L."/>
            <person name="Kang S.W."/>
            <person name="Kim S."/>
            <person name="Jung J."/>
            <person name="Kim C.Y."/>
            <person name="Kim D.H."/>
            <person name="Kim S.W."/>
            <person name="Lee J."/>
        </authorList>
    </citation>
    <scope>NUCLEOTIDE SEQUENCE [LARGE SCALE GENOMIC DNA]</scope>
    <source>
        <strain evidence="2 3">HS21</strain>
    </source>
</reference>
<keyword evidence="3" id="KW-1185">Reference proteome</keyword>
<dbReference type="EMBL" id="AP019400">
    <property type="protein sequence ID" value="BBI34664.1"/>
    <property type="molecule type" value="Genomic_DNA"/>
</dbReference>
<proteinExistence type="predicted"/>
<feature type="region of interest" description="Disordered" evidence="1">
    <location>
        <begin position="1"/>
        <end position="23"/>
    </location>
</feature>
<feature type="compositionally biased region" description="Polar residues" evidence="1">
    <location>
        <begin position="1"/>
        <end position="14"/>
    </location>
</feature>
<accession>A0A3T1D9B6</accession>
<dbReference type="Proteomes" id="UP000289856">
    <property type="component" value="Chromosome"/>
</dbReference>
<evidence type="ECO:0000313" key="3">
    <source>
        <dbReference type="Proteomes" id="UP000289856"/>
    </source>
</evidence>
<sequence length="62" mass="7072">MSWETRGQGNSATEESGDQWAKEARCKAVRCMVTAERQGERRTLERACWATRREPNEAERGG</sequence>
<name>A0A3T1D9B6_9BACL</name>